<keyword evidence="3" id="KW-1185">Reference proteome</keyword>
<dbReference type="EMBL" id="JAENIM010000045">
    <property type="protein sequence ID" value="MBK1792424.1"/>
    <property type="molecule type" value="Genomic_DNA"/>
</dbReference>
<organism evidence="2 3">
    <name type="scientific">Persicirhabdus sediminis</name>
    <dbReference type="NCBI Taxonomy" id="454144"/>
    <lineage>
        <taxon>Bacteria</taxon>
        <taxon>Pseudomonadati</taxon>
        <taxon>Verrucomicrobiota</taxon>
        <taxon>Verrucomicrobiia</taxon>
        <taxon>Verrucomicrobiales</taxon>
        <taxon>Verrucomicrobiaceae</taxon>
        <taxon>Persicirhabdus</taxon>
    </lineage>
</organism>
<name>A0A8J7MI56_9BACT</name>
<evidence type="ECO:0000313" key="2">
    <source>
        <dbReference type="EMBL" id="MBK1792424.1"/>
    </source>
</evidence>
<evidence type="ECO:0000256" key="1">
    <source>
        <dbReference type="SAM" id="Phobius"/>
    </source>
</evidence>
<comment type="caution">
    <text evidence="2">The sequence shown here is derived from an EMBL/GenBank/DDBJ whole genome shotgun (WGS) entry which is preliminary data.</text>
</comment>
<protein>
    <submittedName>
        <fullName evidence="2">Uncharacterized protein</fullName>
    </submittedName>
</protein>
<feature type="transmembrane region" description="Helical" evidence="1">
    <location>
        <begin position="20"/>
        <end position="41"/>
    </location>
</feature>
<accession>A0A8J7MI56</accession>
<feature type="transmembrane region" description="Helical" evidence="1">
    <location>
        <begin position="67"/>
        <end position="89"/>
    </location>
</feature>
<keyword evidence="1" id="KW-0472">Membrane</keyword>
<evidence type="ECO:0000313" key="3">
    <source>
        <dbReference type="Proteomes" id="UP000624703"/>
    </source>
</evidence>
<dbReference type="Proteomes" id="UP000624703">
    <property type="component" value="Unassembled WGS sequence"/>
</dbReference>
<proteinExistence type="predicted"/>
<dbReference type="AlphaFoldDB" id="A0A8J7MI56"/>
<feature type="transmembrane region" description="Helical" evidence="1">
    <location>
        <begin position="101"/>
        <end position="128"/>
    </location>
</feature>
<sequence length="142" mass="15663">MKSLTNKDRDQLKILSTCHYVWAALILLQGISFTLIGSQFFNMQRQAAEMTLSAAISPEPTFGLTPALPATFFVIAFILTIALAIGNILSASFIKANKNRTFSFIIAILNFFSFPIGSALGIFTFVILSRESIRNSYNTSKL</sequence>
<keyword evidence="1" id="KW-0812">Transmembrane</keyword>
<gene>
    <name evidence="2" type="ORF">JIN82_14770</name>
</gene>
<keyword evidence="1" id="KW-1133">Transmembrane helix</keyword>
<reference evidence="2" key="1">
    <citation type="submission" date="2021-01" db="EMBL/GenBank/DDBJ databases">
        <title>Modified the classification status of verrucomicrobia.</title>
        <authorList>
            <person name="Feng X."/>
        </authorList>
    </citation>
    <scope>NUCLEOTIDE SEQUENCE</scope>
    <source>
        <strain evidence="2">_KCTC 22039</strain>
    </source>
</reference>
<dbReference type="RefSeq" id="WP_200312436.1">
    <property type="nucleotide sequence ID" value="NZ_JAENIM010000045.1"/>
</dbReference>